<evidence type="ECO:0000313" key="7">
    <source>
        <dbReference type="Proteomes" id="UP001500752"/>
    </source>
</evidence>
<name>A0ABP7C195_9MICC</name>
<dbReference type="SUPFAM" id="SSF46785">
    <property type="entry name" value="Winged helix' DNA-binding domain"/>
    <property type="match status" value="1"/>
</dbReference>
<comment type="similarity">
    <text evidence="1">Belongs to the LysR transcriptional regulatory family.</text>
</comment>
<dbReference type="Pfam" id="PF00126">
    <property type="entry name" value="HTH_1"/>
    <property type="match status" value="1"/>
</dbReference>
<dbReference type="RefSeq" id="WP_345149468.1">
    <property type="nucleotide sequence ID" value="NZ_BAABEO010000009.1"/>
</dbReference>
<comment type="caution">
    <text evidence="6">The sequence shown here is derived from an EMBL/GenBank/DDBJ whole genome shotgun (WGS) entry which is preliminary data.</text>
</comment>
<dbReference type="PROSITE" id="PS50931">
    <property type="entry name" value="HTH_LYSR"/>
    <property type="match status" value="1"/>
</dbReference>
<feature type="domain" description="HTH lysR-type" evidence="5">
    <location>
        <begin position="1"/>
        <end position="58"/>
    </location>
</feature>
<dbReference type="Pfam" id="PF03466">
    <property type="entry name" value="LysR_substrate"/>
    <property type="match status" value="1"/>
</dbReference>
<evidence type="ECO:0000256" key="2">
    <source>
        <dbReference type="ARBA" id="ARBA00023015"/>
    </source>
</evidence>
<dbReference type="PANTHER" id="PTHR30346:SF29">
    <property type="entry name" value="LYSR SUBSTRATE-BINDING"/>
    <property type="match status" value="1"/>
</dbReference>
<gene>
    <name evidence="6" type="ORF">GCM10023081_13360</name>
</gene>
<evidence type="ECO:0000313" key="6">
    <source>
        <dbReference type="EMBL" id="GAA3676404.1"/>
    </source>
</evidence>
<dbReference type="Gene3D" id="1.10.10.10">
    <property type="entry name" value="Winged helix-like DNA-binding domain superfamily/Winged helix DNA-binding domain"/>
    <property type="match status" value="1"/>
</dbReference>
<keyword evidence="4" id="KW-0804">Transcription</keyword>
<dbReference type="InterPro" id="IPR005119">
    <property type="entry name" value="LysR_subst-bd"/>
</dbReference>
<reference evidence="7" key="1">
    <citation type="journal article" date="2019" name="Int. J. Syst. Evol. Microbiol.">
        <title>The Global Catalogue of Microorganisms (GCM) 10K type strain sequencing project: providing services to taxonomists for standard genome sequencing and annotation.</title>
        <authorList>
            <consortium name="The Broad Institute Genomics Platform"/>
            <consortium name="The Broad Institute Genome Sequencing Center for Infectious Disease"/>
            <person name="Wu L."/>
            <person name="Ma J."/>
        </authorList>
    </citation>
    <scope>NUCLEOTIDE SEQUENCE [LARGE SCALE GENOMIC DNA]</scope>
    <source>
        <strain evidence="7">JCM 30742</strain>
    </source>
</reference>
<evidence type="ECO:0000256" key="1">
    <source>
        <dbReference type="ARBA" id="ARBA00009437"/>
    </source>
</evidence>
<protein>
    <submittedName>
        <fullName evidence="6">LysR family transcriptional regulator</fullName>
    </submittedName>
</protein>
<dbReference type="EMBL" id="BAABEO010000009">
    <property type="protein sequence ID" value="GAA3676404.1"/>
    <property type="molecule type" value="Genomic_DNA"/>
</dbReference>
<keyword evidence="3" id="KW-0238">DNA-binding</keyword>
<dbReference type="InterPro" id="IPR036390">
    <property type="entry name" value="WH_DNA-bd_sf"/>
</dbReference>
<dbReference type="InterPro" id="IPR036388">
    <property type="entry name" value="WH-like_DNA-bd_sf"/>
</dbReference>
<evidence type="ECO:0000256" key="3">
    <source>
        <dbReference type="ARBA" id="ARBA00023125"/>
    </source>
</evidence>
<dbReference type="Proteomes" id="UP001500752">
    <property type="component" value="Unassembled WGS sequence"/>
</dbReference>
<dbReference type="InterPro" id="IPR000847">
    <property type="entry name" value="LysR_HTH_N"/>
</dbReference>
<dbReference type="PRINTS" id="PR00039">
    <property type="entry name" value="HTHLYSR"/>
</dbReference>
<evidence type="ECO:0000256" key="4">
    <source>
        <dbReference type="ARBA" id="ARBA00023163"/>
    </source>
</evidence>
<keyword evidence="2" id="KW-0805">Transcription regulation</keyword>
<dbReference type="Gene3D" id="3.40.190.290">
    <property type="match status" value="1"/>
</dbReference>
<dbReference type="SUPFAM" id="SSF53850">
    <property type="entry name" value="Periplasmic binding protein-like II"/>
    <property type="match status" value="1"/>
</dbReference>
<accession>A0ABP7C195</accession>
<sequence>MELRHLEYFVAVAEELSFTAAAARLHVVQSAVSAGVKALERELEATLLERTSRRVDLSEAGAAFLPHAYATLDAARDARDALAQVHGGLRGTVRVGTMTSVGIIDVPGLLGDYHRQHPGVLLQLSAVPSGSLGLVQAVAERRLDLAFVSIPGENPPHVTLTDLAREPMDLVLPTDHPLAGATTVAVADLAGYDFIDSPIGYGNRAVADRAFASTGTTRRVTIEVTDIATAPSYVRNGLGIALLPRFALHDIHDVAVLPVTGADLVWPMSLATPSDRTLGTAASALVKIIQDRLT</sequence>
<keyword evidence="7" id="KW-1185">Reference proteome</keyword>
<organism evidence="6 7">
    <name type="scientific">Arthrobacter ginkgonis</name>
    <dbReference type="NCBI Taxonomy" id="1630594"/>
    <lineage>
        <taxon>Bacteria</taxon>
        <taxon>Bacillati</taxon>
        <taxon>Actinomycetota</taxon>
        <taxon>Actinomycetes</taxon>
        <taxon>Micrococcales</taxon>
        <taxon>Micrococcaceae</taxon>
        <taxon>Arthrobacter</taxon>
    </lineage>
</organism>
<proteinExistence type="inferred from homology"/>
<evidence type="ECO:0000259" key="5">
    <source>
        <dbReference type="PROSITE" id="PS50931"/>
    </source>
</evidence>
<dbReference type="PANTHER" id="PTHR30346">
    <property type="entry name" value="TRANSCRIPTIONAL DUAL REGULATOR HCAR-RELATED"/>
    <property type="match status" value="1"/>
</dbReference>